<organism evidence="1 2">
    <name type="scientific">Limosilactobacillus coleohominis 101-4-CHN</name>
    <dbReference type="NCBI Taxonomy" id="575594"/>
    <lineage>
        <taxon>Bacteria</taxon>
        <taxon>Bacillati</taxon>
        <taxon>Bacillota</taxon>
        <taxon>Bacilli</taxon>
        <taxon>Lactobacillales</taxon>
        <taxon>Lactobacillaceae</taxon>
        <taxon>Limosilactobacillus</taxon>
    </lineage>
</organism>
<dbReference type="Proteomes" id="UP000003987">
    <property type="component" value="Unassembled WGS sequence"/>
</dbReference>
<keyword evidence="2" id="KW-1185">Reference proteome</keyword>
<proteinExistence type="predicted"/>
<dbReference type="STRING" id="575594.HMPREF0501_00737"/>
<sequence>MQLKELKDRCLKNLWALLDLFAQESDFINGDRRQRIHAQAQRQTRESTKRSKKD</sequence>
<dbReference type="EMBL" id="GG698803">
    <property type="protein sequence ID" value="EEU30359.1"/>
    <property type="molecule type" value="Genomic_DNA"/>
</dbReference>
<evidence type="ECO:0000313" key="2">
    <source>
        <dbReference type="Proteomes" id="UP000003987"/>
    </source>
</evidence>
<dbReference type="AlphaFoldDB" id="C7XVJ3"/>
<accession>C7XVJ3</accession>
<protein>
    <submittedName>
        <fullName evidence="1">Uncharacterized protein</fullName>
    </submittedName>
</protein>
<dbReference type="RefSeq" id="WP_006916542.1">
    <property type="nucleotide sequence ID" value="NZ_GG698803.1"/>
</dbReference>
<reference evidence="1 2" key="1">
    <citation type="submission" date="2009-06" db="EMBL/GenBank/DDBJ databases">
        <title>The Genome Sequence of Lactobacillus coleohominis strain 101-4-CHN.</title>
        <authorList>
            <consortium name="The Broad Institute Genome Sequencing Platform"/>
            <person name="Ward D."/>
            <person name="Young S.K."/>
            <person name="Zeng Q."/>
            <person name="Koehrsen M."/>
            <person name="Alvarado L."/>
            <person name="Berlin A."/>
            <person name="Borenstein D."/>
            <person name="Chen Z."/>
            <person name="Engels R."/>
            <person name="Freedman E."/>
            <person name="Gellesch M."/>
            <person name="Goldberg J."/>
            <person name="Griggs A."/>
            <person name="Gujja S."/>
            <person name="Heiman D."/>
            <person name="Hepburn T."/>
            <person name="Howarth C."/>
            <person name="Jen D."/>
            <person name="Larson L."/>
            <person name="Lewis B."/>
            <person name="Mehta T."/>
            <person name="Park D."/>
            <person name="Pearson M."/>
            <person name="Roberts A."/>
            <person name="Saif S."/>
            <person name="Shea T."/>
            <person name="Shenoy N."/>
            <person name="Sisk P."/>
            <person name="Stolte C."/>
            <person name="Sykes S."/>
            <person name="Walk T."/>
            <person name="White J."/>
            <person name="Yandava C."/>
            <person name="Liu Y."/>
            <person name="Xu Q."/>
            <person name="Lander E."/>
            <person name="Nusbaum C."/>
            <person name="Galagan J."/>
            <person name="Birren B."/>
        </authorList>
    </citation>
    <scope>NUCLEOTIDE SEQUENCE [LARGE SCALE GENOMIC DNA]</scope>
    <source>
        <strain evidence="1 2">101-4-CHN</strain>
    </source>
</reference>
<name>C7XVJ3_9LACO</name>
<dbReference type="HOGENOM" id="CLU_3044604_0_0_9"/>
<evidence type="ECO:0000313" key="1">
    <source>
        <dbReference type="EMBL" id="EEU30359.1"/>
    </source>
</evidence>
<gene>
    <name evidence="1" type="ORF">HMPREF0501_00737</name>
</gene>